<accession>A0ABW0MAI1</accession>
<proteinExistence type="predicted"/>
<dbReference type="RefSeq" id="WP_378996938.1">
    <property type="nucleotide sequence ID" value="NZ_JBHSMT010000013.1"/>
</dbReference>
<gene>
    <name evidence="1" type="ORF">ACFPM8_08230</name>
</gene>
<comment type="caution">
    <text evidence="1">The sequence shown here is derived from an EMBL/GenBank/DDBJ whole genome shotgun (WGS) entry which is preliminary data.</text>
</comment>
<keyword evidence="2" id="KW-1185">Reference proteome</keyword>
<reference evidence="2" key="1">
    <citation type="journal article" date="2019" name="Int. J. Syst. Evol. Microbiol.">
        <title>The Global Catalogue of Microorganisms (GCM) 10K type strain sequencing project: providing services to taxonomists for standard genome sequencing and annotation.</title>
        <authorList>
            <consortium name="The Broad Institute Genomics Platform"/>
            <consortium name="The Broad Institute Genome Sequencing Center for Infectious Disease"/>
            <person name="Wu L."/>
            <person name="Ma J."/>
        </authorList>
    </citation>
    <scope>NUCLEOTIDE SEQUENCE [LARGE SCALE GENOMIC DNA]</scope>
    <source>
        <strain evidence="2">JCM 17066</strain>
    </source>
</reference>
<evidence type="ECO:0000313" key="1">
    <source>
        <dbReference type="EMBL" id="MFC5473947.1"/>
    </source>
</evidence>
<evidence type="ECO:0000313" key="2">
    <source>
        <dbReference type="Proteomes" id="UP001596045"/>
    </source>
</evidence>
<dbReference type="EMBL" id="JBHSMT010000013">
    <property type="protein sequence ID" value="MFC5473947.1"/>
    <property type="molecule type" value="Genomic_DNA"/>
</dbReference>
<sequence>MAISPAPRRNRLLAALPDAEWQRWLPQLEAIELPLGKVLCESGSGLNAMRMCHDNE</sequence>
<name>A0ABW0MAI1_9BURK</name>
<protein>
    <submittedName>
        <fullName evidence="1">Uncharacterized protein</fullName>
    </submittedName>
</protein>
<organism evidence="1 2">
    <name type="scientific">Paraherbaspirillum soli</name>
    <dbReference type="NCBI Taxonomy" id="631222"/>
    <lineage>
        <taxon>Bacteria</taxon>
        <taxon>Pseudomonadati</taxon>
        <taxon>Pseudomonadota</taxon>
        <taxon>Betaproteobacteria</taxon>
        <taxon>Burkholderiales</taxon>
        <taxon>Oxalobacteraceae</taxon>
        <taxon>Paraherbaspirillum</taxon>
    </lineage>
</organism>
<dbReference type="Proteomes" id="UP001596045">
    <property type="component" value="Unassembled WGS sequence"/>
</dbReference>